<comment type="caution">
    <text evidence="2">The sequence shown here is derived from an EMBL/GenBank/DDBJ whole genome shotgun (WGS) entry which is preliminary data.</text>
</comment>
<evidence type="ECO:0000256" key="1">
    <source>
        <dbReference type="SAM" id="MobiDB-lite"/>
    </source>
</evidence>
<gene>
    <name evidence="2" type="ORF">DPMN_006753</name>
</gene>
<reference evidence="2" key="1">
    <citation type="journal article" date="2019" name="bioRxiv">
        <title>The Genome of the Zebra Mussel, Dreissena polymorpha: A Resource for Invasive Species Research.</title>
        <authorList>
            <person name="McCartney M.A."/>
            <person name="Auch B."/>
            <person name="Kono T."/>
            <person name="Mallez S."/>
            <person name="Zhang Y."/>
            <person name="Obille A."/>
            <person name="Becker A."/>
            <person name="Abrahante J.E."/>
            <person name="Garbe J."/>
            <person name="Badalamenti J.P."/>
            <person name="Herman A."/>
            <person name="Mangelson H."/>
            <person name="Liachko I."/>
            <person name="Sullivan S."/>
            <person name="Sone E.D."/>
            <person name="Koren S."/>
            <person name="Silverstein K.A.T."/>
            <person name="Beckman K.B."/>
            <person name="Gohl D.M."/>
        </authorList>
    </citation>
    <scope>NUCLEOTIDE SEQUENCE</scope>
    <source>
        <strain evidence="2">Duluth1</strain>
        <tissue evidence="2">Whole animal</tissue>
    </source>
</reference>
<keyword evidence="3" id="KW-1185">Reference proteome</keyword>
<accession>A0A9D4RXR9</accession>
<dbReference type="Proteomes" id="UP000828390">
    <property type="component" value="Unassembled WGS sequence"/>
</dbReference>
<dbReference type="EMBL" id="JAIWYP010000001">
    <property type="protein sequence ID" value="KAH3882808.1"/>
    <property type="molecule type" value="Genomic_DNA"/>
</dbReference>
<sequence>MARQRPTLGIDRIAIRDFKYQFEVNRFRNEEVNFQGSSANSVGGDSGQDGRTDGQTTEITTISLRFSKSSIYILTMMSNTRLYHMRVNFHVFSDELHHNEDACSFSSNTELRGECSLSMFSDELYNSEGECSLPSYTELYHSEVFSDQLQPMMRYTILYLMISYTLLYYNELYHRLVFSDELYHIRVNAT</sequence>
<dbReference type="AlphaFoldDB" id="A0A9D4RXR9"/>
<proteinExistence type="predicted"/>
<name>A0A9D4RXR9_DREPO</name>
<reference evidence="2" key="2">
    <citation type="submission" date="2020-11" db="EMBL/GenBank/DDBJ databases">
        <authorList>
            <person name="McCartney M.A."/>
            <person name="Auch B."/>
            <person name="Kono T."/>
            <person name="Mallez S."/>
            <person name="Becker A."/>
            <person name="Gohl D.M."/>
            <person name="Silverstein K.A.T."/>
            <person name="Koren S."/>
            <person name="Bechman K.B."/>
            <person name="Herman A."/>
            <person name="Abrahante J.E."/>
            <person name="Garbe J."/>
        </authorList>
    </citation>
    <scope>NUCLEOTIDE SEQUENCE</scope>
    <source>
        <strain evidence="2">Duluth1</strain>
        <tissue evidence="2">Whole animal</tissue>
    </source>
</reference>
<evidence type="ECO:0000313" key="3">
    <source>
        <dbReference type="Proteomes" id="UP000828390"/>
    </source>
</evidence>
<evidence type="ECO:0000313" key="2">
    <source>
        <dbReference type="EMBL" id="KAH3882808.1"/>
    </source>
</evidence>
<protein>
    <submittedName>
        <fullName evidence="2">Uncharacterized protein</fullName>
    </submittedName>
</protein>
<organism evidence="2 3">
    <name type="scientific">Dreissena polymorpha</name>
    <name type="common">Zebra mussel</name>
    <name type="synonym">Mytilus polymorpha</name>
    <dbReference type="NCBI Taxonomy" id="45954"/>
    <lineage>
        <taxon>Eukaryota</taxon>
        <taxon>Metazoa</taxon>
        <taxon>Spiralia</taxon>
        <taxon>Lophotrochozoa</taxon>
        <taxon>Mollusca</taxon>
        <taxon>Bivalvia</taxon>
        <taxon>Autobranchia</taxon>
        <taxon>Heteroconchia</taxon>
        <taxon>Euheterodonta</taxon>
        <taxon>Imparidentia</taxon>
        <taxon>Neoheterodontei</taxon>
        <taxon>Myida</taxon>
        <taxon>Dreissenoidea</taxon>
        <taxon>Dreissenidae</taxon>
        <taxon>Dreissena</taxon>
    </lineage>
</organism>
<feature type="region of interest" description="Disordered" evidence="1">
    <location>
        <begin position="35"/>
        <end position="55"/>
    </location>
</feature>